<dbReference type="InterPro" id="IPR028098">
    <property type="entry name" value="Glyco_trans_4-like_N"/>
</dbReference>
<dbReference type="InterPro" id="IPR050194">
    <property type="entry name" value="Glycosyltransferase_grp1"/>
</dbReference>
<dbReference type="AlphaFoldDB" id="A0A1U9URK9"/>
<dbReference type="GO" id="GO:0016758">
    <property type="term" value="F:hexosyltransferase activity"/>
    <property type="evidence" value="ECO:0007669"/>
    <property type="project" value="TreeGrafter"/>
</dbReference>
<accession>A0A1U9URK9</accession>
<feature type="domain" description="Glycosyltransferase subfamily 4-like N-terminal" evidence="2">
    <location>
        <begin position="25"/>
        <end position="179"/>
    </location>
</feature>
<dbReference type="OrthoDB" id="8994075at2"/>
<evidence type="ECO:0000313" key="4">
    <source>
        <dbReference type="Proteomes" id="UP000189627"/>
    </source>
</evidence>
<dbReference type="KEGG" id="cuh:BJN34_15500"/>
<dbReference type="RefSeq" id="WP_078197565.1">
    <property type="nucleotide sequence ID" value="NZ_CP017757.2"/>
</dbReference>
<protein>
    <submittedName>
        <fullName evidence="3">Glycosyl transferase family 1</fullName>
    </submittedName>
</protein>
<evidence type="ECO:0000259" key="2">
    <source>
        <dbReference type="Pfam" id="PF13439"/>
    </source>
</evidence>
<dbReference type="Proteomes" id="UP000189627">
    <property type="component" value="Chromosome 1"/>
</dbReference>
<organism evidence="3 4">
    <name type="scientific">Cupriavidus necator</name>
    <name type="common">Alcaligenes eutrophus</name>
    <name type="synonym">Ralstonia eutropha</name>
    <dbReference type="NCBI Taxonomy" id="106590"/>
    <lineage>
        <taxon>Bacteria</taxon>
        <taxon>Pseudomonadati</taxon>
        <taxon>Pseudomonadota</taxon>
        <taxon>Betaproteobacteria</taxon>
        <taxon>Burkholderiales</taxon>
        <taxon>Burkholderiaceae</taxon>
        <taxon>Cupriavidus</taxon>
    </lineage>
</organism>
<dbReference type="PANTHER" id="PTHR45947">
    <property type="entry name" value="SULFOQUINOVOSYL TRANSFERASE SQD2"/>
    <property type="match status" value="1"/>
</dbReference>
<feature type="domain" description="Glycosyl transferase family 1" evidence="1">
    <location>
        <begin position="187"/>
        <end position="337"/>
    </location>
</feature>
<reference evidence="4" key="1">
    <citation type="submission" date="2017-02" db="EMBL/GenBank/DDBJ databases">
        <title>Complete genome sequence of Cupriavidus necator strain NH9, a 3-chlorobenzoate degrader.</title>
        <authorList>
            <person name="Moriuchi R."/>
            <person name="Dohra H."/>
            <person name="Ogawa N."/>
        </authorList>
    </citation>
    <scope>NUCLEOTIDE SEQUENCE [LARGE SCALE GENOMIC DNA]</scope>
    <source>
        <strain evidence="4">NH9</strain>
    </source>
</reference>
<dbReference type="EMBL" id="CP017757">
    <property type="protein sequence ID" value="AQV95283.1"/>
    <property type="molecule type" value="Genomic_DNA"/>
</dbReference>
<evidence type="ECO:0000259" key="1">
    <source>
        <dbReference type="Pfam" id="PF00534"/>
    </source>
</evidence>
<dbReference type="SUPFAM" id="SSF53756">
    <property type="entry name" value="UDP-Glycosyltransferase/glycogen phosphorylase"/>
    <property type="match status" value="1"/>
</dbReference>
<dbReference type="PANTHER" id="PTHR45947:SF3">
    <property type="entry name" value="SULFOQUINOVOSYL TRANSFERASE SQD2"/>
    <property type="match status" value="1"/>
</dbReference>
<gene>
    <name evidence="3" type="ORF">BJN34_15500</name>
</gene>
<dbReference type="Pfam" id="PF13439">
    <property type="entry name" value="Glyco_transf_4"/>
    <property type="match status" value="1"/>
</dbReference>
<keyword evidence="3" id="KW-0808">Transferase</keyword>
<dbReference type="Pfam" id="PF00534">
    <property type="entry name" value="Glycos_transf_1"/>
    <property type="match status" value="1"/>
</dbReference>
<dbReference type="Gene3D" id="3.40.50.2000">
    <property type="entry name" value="Glycogen Phosphorylase B"/>
    <property type="match status" value="2"/>
</dbReference>
<name>A0A1U9URK9_CUPNE</name>
<proteinExistence type="predicted"/>
<dbReference type="InterPro" id="IPR001296">
    <property type="entry name" value="Glyco_trans_1"/>
</dbReference>
<sequence length="377" mass="40587">MAMAGSPDAQRPLRIMVITTGLKLGGAEQQIAALAGSFIDLGNDVAILNLTTGTEVDLPPDVLVTELHMRKTPASMLAALRKARRVIRQWQPDVIHAHMIHGNLFARALARTGPMPPVICSAHSAREGGRLRALAYRVTDRWCNLTTHVSEAGRQAMIASGAVPSGRVIVMPNGIDTNRFRQDDASRERMRRDLGLNTGEVLVLNVGRLVPEKDQAMLIEAFREVYRRLPRARLMIAGDGPLRAELSSQIAGYGLNHAVLLIGARKDIPELLRAADVFVLSSRIEGMPLAVGEALASGLPVVSTAAAGVAELAGDVATITPVGDAAALATGLATAIEALPGTQAQQYRRRQQVLSRFDISAVARQWLAQYRHLKEGR</sequence>
<evidence type="ECO:0000313" key="3">
    <source>
        <dbReference type="EMBL" id="AQV95283.1"/>
    </source>
</evidence>